<feature type="DNA-binding region" description="OmpR/PhoB-type" evidence="7">
    <location>
        <begin position="126"/>
        <end position="223"/>
    </location>
</feature>
<evidence type="ECO:0000259" key="8">
    <source>
        <dbReference type="PROSITE" id="PS50110"/>
    </source>
</evidence>
<dbReference type="PANTHER" id="PTHR48111">
    <property type="entry name" value="REGULATOR OF RPOS"/>
    <property type="match status" value="1"/>
</dbReference>
<dbReference type="InterPro" id="IPR039420">
    <property type="entry name" value="WalR-like"/>
</dbReference>
<evidence type="ECO:0000313" key="10">
    <source>
        <dbReference type="EMBL" id="KAK86527.1"/>
    </source>
</evidence>
<dbReference type="SUPFAM" id="SSF46894">
    <property type="entry name" value="C-terminal effector domain of the bipartite response regulators"/>
    <property type="match status" value="1"/>
</dbReference>
<dbReference type="CDD" id="cd17574">
    <property type="entry name" value="REC_OmpR"/>
    <property type="match status" value="1"/>
</dbReference>
<dbReference type="GO" id="GO:0000976">
    <property type="term" value="F:transcription cis-regulatory region binding"/>
    <property type="evidence" value="ECO:0007669"/>
    <property type="project" value="TreeGrafter"/>
</dbReference>
<dbReference type="GO" id="GO:0005829">
    <property type="term" value="C:cytosol"/>
    <property type="evidence" value="ECO:0007669"/>
    <property type="project" value="TreeGrafter"/>
</dbReference>
<dbReference type="AlphaFoldDB" id="A0A158LYW7"/>
<dbReference type="SMART" id="SM00862">
    <property type="entry name" value="Trans_reg_C"/>
    <property type="match status" value="1"/>
</dbReference>
<keyword evidence="5" id="KW-0804">Transcription</keyword>
<organism evidence="10 11">
    <name type="scientific">Bordetella holmesii CDC-H585-BH</name>
    <dbReference type="NCBI Taxonomy" id="1331206"/>
    <lineage>
        <taxon>Bacteria</taxon>
        <taxon>Pseudomonadati</taxon>
        <taxon>Pseudomonadota</taxon>
        <taxon>Betaproteobacteria</taxon>
        <taxon>Burkholderiales</taxon>
        <taxon>Alcaligenaceae</taxon>
        <taxon>Bordetella</taxon>
    </lineage>
</organism>
<dbReference type="GO" id="GO:0006355">
    <property type="term" value="P:regulation of DNA-templated transcription"/>
    <property type="evidence" value="ECO:0007669"/>
    <property type="project" value="InterPro"/>
</dbReference>
<dbReference type="GO" id="GO:0000156">
    <property type="term" value="F:phosphorelay response regulator activity"/>
    <property type="evidence" value="ECO:0007669"/>
    <property type="project" value="TreeGrafter"/>
</dbReference>
<dbReference type="PANTHER" id="PTHR48111:SF22">
    <property type="entry name" value="REGULATOR OF RPOS"/>
    <property type="match status" value="1"/>
</dbReference>
<keyword evidence="2" id="KW-0902">Two-component regulatory system</keyword>
<keyword evidence="4 7" id="KW-0238">DNA-binding</keyword>
<dbReference type="GO" id="GO:0032993">
    <property type="term" value="C:protein-DNA complex"/>
    <property type="evidence" value="ECO:0007669"/>
    <property type="project" value="TreeGrafter"/>
</dbReference>
<dbReference type="FunFam" id="3.40.50.2300:FF:000001">
    <property type="entry name" value="DNA-binding response regulator PhoB"/>
    <property type="match status" value="1"/>
</dbReference>
<dbReference type="CDD" id="cd00383">
    <property type="entry name" value="trans_reg_C"/>
    <property type="match status" value="1"/>
</dbReference>
<dbReference type="InterPro" id="IPR001867">
    <property type="entry name" value="OmpR/PhoB-type_DNA-bd"/>
</dbReference>
<evidence type="ECO:0000256" key="1">
    <source>
        <dbReference type="ARBA" id="ARBA00022553"/>
    </source>
</evidence>
<dbReference type="Gene3D" id="3.40.50.2300">
    <property type="match status" value="1"/>
</dbReference>
<protein>
    <submittedName>
        <fullName evidence="10">Response regulator receiver domain protein</fullName>
    </submittedName>
</protein>
<dbReference type="Proteomes" id="UP000026682">
    <property type="component" value="Unassembled WGS sequence"/>
</dbReference>
<evidence type="ECO:0000256" key="6">
    <source>
        <dbReference type="PROSITE-ProRule" id="PRU00169"/>
    </source>
</evidence>
<dbReference type="PATRIC" id="fig|1331206.3.peg.3620"/>
<evidence type="ECO:0000256" key="4">
    <source>
        <dbReference type="ARBA" id="ARBA00023125"/>
    </source>
</evidence>
<accession>A0A158LYW7</accession>
<dbReference type="SUPFAM" id="SSF52172">
    <property type="entry name" value="CheY-like"/>
    <property type="match status" value="1"/>
</dbReference>
<feature type="domain" description="OmpR/PhoB-type" evidence="9">
    <location>
        <begin position="126"/>
        <end position="223"/>
    </location>
</feature>
<feature type="modified residue" description="4-aspartylphosphate" evidence="6">
    <location>
        <position position="51"/>
    </location>
</feature>
<gene>
    <name evidence="10" type="ORF">L497_2213</name>
</gene>
<evidence type="ECO:0000256" key="3">
    <source>
        <dbReference type="ARBA" id="ARBA00023015"/>
    </source>
</evidence>
<dbReference type="Gene3D" id="1.10.10.10">
    <property type="entry name" value="Winged helix-like DNA-binding domain superfamily/Winged helix DNA-binding domain"/>
    <property type="match status" value="1"/>
</dbReference>
<dbReference type="GeneID" id="93119035"/>
<dbReference type="InterPro" id="IPR016032">
    <property type="entry name" value="Sig_transdc_resp-reg_C-effctor"/>
</dbReference>
<evidence type="ECO:0000259" key="9">
    <source>
        <dbReference type="PROSITE" id="PS51755"/>
    </source>
</evidence>
<dbReference type="SMART" id="SM00448">
    <property type="entry name" value="REC"/>
    <property type="match status" value="1"/>
</dbReference>
<evidence type="ECO:0000313" key="11">
    <source>
        <dbReference type="Proteomes" id="UP000026682"/>
    </source>
</evidence>
<dbReference type="Pfam" id="PF00072">
    <property type="entry name" value="Response_reg"/>
    <property type="match status" value="1"/>
</dbReference>
<keyword evidence="3" id="KW-0805">Transcription regulation</keyword>
<name>A0A158LYW7_9BORD</name>
<dbReference type="FunFam" id="1.10.10.10:FF:000058">
    <property type="entry name" value="DNA-binding response OmpR family regulator"/>
    <property type="match status" value="1"/>
</dbReference>
<keyword evidence="1 6" id="KW-0597">Phosphoprotein</keyword>
<dbReference type="InterPro" id="IPR001789">
    <property type="entry name" value="Sig_transdc_resp-reg_receiver"/>
</dbReference>
<dbReference type="InterPro" id="IPR011006">
    <property type="entry name" value="CheY-like_superfamily"/>
</dbReference>
<evidence type="ECO:0000256" key="7">
    <source>
        <dbReference type="PROSITE-ProRule" id="PRU01091"/>
    </source>
</evidence>
<evidence type="ECO:0000256" key="2">
    <source>
        <dbReference type="ARBA" id="ARBA00023012"/>
    </source>
</evidence>
<dbReference type="STRING" id="35814.BBB42_14150"/>
<dbReference type="Gene3D" id="6.10.250.690">
    <property type="match status" value="1"/>
</dbReference>
<reference evidence="10 11" key="1">
    <citation type="submission" date="2014-03" db="EMBL/GenBank/DDBJ databases">
        <title>Genome sequence of Bordetella holmseii.</title>
        <authorList>
            <person name="Harvill E."/>
            <person name="Goodfield L.L."/>
            <person name="Ivanov Y."/>
            <person name="Meyer J.A."/>
            <person name="Newth C."/>
            <person name="Cassiday P."/>
            <person name="Tondella M.L."/>
            <person name="Liao P."/>
            <person name="Zimmerman J."/>
            <person name="Meert K."/>
            <person name="Wessel D."/>
            <person name="Berger J."/>
            <person name="Dean J.M."/>
            <person name="Holubkov R."/>
            <person name="Burr J."/>
            <person name="Liu T."/>
            <person name="Brinkac L.M."/>
            <person name="Sanka R."/>
            <person name="Kim M."/>
            <person name="Losada L."/>
        </authorList>
    </citation>
    <scope>NUCLEOTIDE SEQUENCE [LARGE SCALE GENOMIC DNA]</scope>
    <source>
        <strain evidence="10 11">CDC-H585-BH</strain>
    </source>
</reference>
<dbReference type="PROSITE" id="PS51755">
    <property type="entry name" value="OMPR_PHOB"/>
    <property type="match status" value="1"/>
</dbReference>
<comment type="caution">
    <text evidence="10">The sequence shown here is derived from an EMBL/GenBank/DDBJ whole genome shotgun (WGS) entry which is preliminary data.</text>
</comment>
<proteinExistence type="predicted"/>
<sequence>MRILVIEDDPDILANVAHHLGARGYIVDCACDGQQGYALAAAHDFDLIVLDVMLPRVDGLQLCRRLRGEDGRVTPIIMVTARDTLDERLQGFDAGADDYLVKPFALSELAARVKAILQRAHPAAMARVLHVGDLRLQTDTLQLSRAGQALRLPPAPLQLLLMLMRASPAVVPRARLEEALWRDSPPDSDSLRTHIHQIRHTIDKPYPKALLHTVHGIGYRLADEDGN</sequence>
<dbReference type="Pfam" id="PF00486">
    <property type="entry name" value="Trans_reg_C"/>
    <property type="match status" value="1"/>
</dbReference>
<dbReference type="RefSeq" id="WP_005015563.1">
    <property type="nucleotide sequence ID" value="NZ_JFZZ01000148.1"/>
</dbReference>
<dbReference type="EMBL" id="JFZZ01000148">
    <property type="protein sequence ID" value="KAK86527.1"/>
    <property type="molecule type" value="Genomic_DNA"/>
</dbReference>
<dbReference type="PROSITE" id="PS50110">
    <property type="entry name" value="RESPONSE_REGULATORY"/>
    <property type="match status" value="1"/>
</dbReference>
<feature type="domain" description="Response regulatory" evidence="8">
    <location>
        <begin position="2"/>
        <end position="117"/>
    </location>
</feature>
<evidence type="ECO:0000256" key="5">
    <source>
        <dbReference type="ARBA" id="ARBA00023163"/>
    </source>
</evidence>
<dbReference type="InterPro" id="IPR036388">
    <property type="entry name" value="WH-like_DNA-bd_sf"/>
</dbReference>